<feature type="chain" id="PRO_5045239421" description="C2H2-type domain-containing protein" evidence="2">
    <location>
        <begin position="20"/>
        <end position="411"/>
    </location>
</feature>
<evidence type="ECO:0000256" key="1">
    <source>
        <dbReference type="SAM" id="MobiDB-lite"/>
    </source>
</evidence>
<organism evidence="3 4">
    <name type="scientific">Dryococelus australis</name>
    <dbReference type="NCBI Taxonomy" id="614101"/>
    <lineage>
        <taxon>Eukaryota</taxon>
        <taxon>Metazoa</taxon>
        <taxon>Ecdysozoa</taxon>
        <taxon>Arthropoda</taxon>
        <taxon>Hexapoda</taxon>
        <taxon>Insecta</taxon>
        <taxon>Pterygota</taxon>
        <taxon>Neoptera</taxon>
        <taxon>Polyneoptera</taxon>
        <taxon>Phasmatodea</taxon>
        <taxon>Verophasmatodea</taxon>
        <taxon>Anareolatae</taxon>
        <taxon>Phasmatidae</taxon>
        <taxon>Eurycanthinae</taxon>
        <taxon>Dryococelus</taxon>
    </lineage>
</organism>
<evidence type="ECO:0000313" key="4">
    <source>
        <dbReference type="Proteomes" id="UP001159363"/>
    </source>
</evidence>
<dbReference type="Proteomes" id="UP001159363">
    <property type="component" value="Chromosome X"/>
</dbReference>
<reference evidence="3 4" key="1">
    <citation type="submission" date="2023-02" db="EMBL/GenBank/DDBJ databases">
        <title>LHISI_Scaffold_Assembly.</title>
        <authorList>
            <person name="Stuart O.P."/>
            <person name="Cleave R."/>
            <person name="Magrath M.J.L."/>
            <person name="Mikheyev A.S."/>
        </authorList>
    </citation>
    <scope>NUCLEOTIDE SEQUENCE [LARGE SCALE GENOMIC DNA]</scope>
    <source>
        <strain evidence="3">Daus_M_001</strain>
        <tissue evidence="3">Leg muscle</tissue>
    </source>
</reference>
<keyword evidence="2" id="KW-0732">Signal</keyword>
<proteinExistence type="predicted"/>
<feature type="region of interest" description="Disordered" evidence="1">
    <location>
        <begin position="267"/>
        <end position="292"/>
    </location>
</feature>
<feature type="signal peptide" evidence="2">
    <location>
        <begin position="1"/>
        <end position="19"/>
    </location>
</feature>
<evidence type="ECO:0008006" key="5">
    <source>
        <dbReference type="Google" id="ProtNLM"/>
    </source>
</evidence>
<name>A0ABQ9HKU0_9NEOP</name>
<comment type="caution">
    <text evidence="3">The sequence shown here is derived from an EMBL/GenBank/DDBJ whole genome shotgun (WGS) entry which is preliminary data.</text>
</comment>
<accession>A0ABQ9HKU0</accession>
<sequence>MGNTNVRHLLLLAYYVVTASPGAPIFKIRSGIYFLELSPDIATKRQYHWPTTYHFTNLQLLATSMCGATTYKLAPHFTAALSDRLHHSTEAWLHRSKAQLSDLTDPLHRTTHTPDEVWALEREGVMLGPAPARVSRRGARRPRPVETLPRGIEHEVRGVLEALGAPSCLLPPEALLVRLPDEGTASRCPPSMPDESLSSRELCYCDETLGIVNLVWEDICSRRQHEQTSENLHGHEHSCWANPDSIFLECDKCGRQYMRANKLQAKSSKCNGPAPSPSKRSCMGASPASQTSPFNVPQPSHLFWPTLFMQKASLEVEFPLPNKNGFVEAGGVFYGVIKTYIAVNTLNKATDIYGYLEACKRTSLLSWSRKWRTRGPLILFYFWNVHIARSSHMQMRPTNVPLRQRSFPYIM</sequence>
<evidence type="ECO:0000313" key="3">
    <source>
        <dbReference type="EMBL" id="KAJ8884951.1"/>
    </source>
</evidence>
<dbReference type="EMBL" id="JARBHB010000004">
    <property type="protein sequence ID" value="KAJ8884951.1"/>
    <property type="molecule type" value="Genomic_DNA"/>
</dbReference>
<gene>
    <name evidence="3" type="ORF">PR048_011147</name>
</gene>
<keyword evidence="4" id="KW-1185">Reference proteome</keyword>
<evidence type="ECO:0000256" key="2">
    <source>
        <dbReference type="SAM" id="SignalP"/>
    </source>
</evidence>
<protein>
    <recommendedName>
        <fullName evidence="5">C2H2-type domain-containing protein</fullName>
    </recommendedName>
</protein>